<dbReference type="EMBL" id="LMWW01000006">
    <property type="protein sequence ID" value="KUN88108.1"/>
    <property type="molecule type" value="Genomic_DNA"/>
</dbReference>
<reference evidence="2 3" key="1">
    <citation type="submission" date="2015-10" db="EMBL/GenBank/DDBJ databases">
        <title>Draft genome sequence of Streptomyces griseoruber DSM 40281, type strain for the species Streptomyces griseoruber.</title>
        <authorList>
            <person name="Ruckert C."/>
            <person name="Winkler A."/>
            <person name="Kalinowski J."/>
            <person name="Kampfer P."/>
            <person name="Glaeser S."/>
        </authorList>
    </citation>
    <scope>NUCLEOTIDE SEQUENCE [LARGE SCALE GENOMIC DNA]</scope>
    <source>
        <strain evidence="2 3">DSM 40281</strain>
    </source>
</reference>
<comment type="caution">
    <text evidence="2">The sequence shown here is derived from an EMBL/GenBank/DDBJ whole genome shotgun (WGS) entry which is preliminary data.</text>
</comment>
<evidence type="ECO:0000313" key="2">
    <source>
        <dbReference type="EMBL" id="KUN88108.1"/>
    </source>
</evidence>
<name>A0A117RFM3_9ACTN</name>
<evidence type="ECO:0000313" key="3">
    <source>
        <dbReference type="Proteomes" id="UP000052982"/>
    </source>
</evidence>
<dbReference type="RefSeq" id="WP_055631524.1">
    <property type="nucleotide sequence ID" value="NZ_KQ948763.1"/>
</dbReference>
<dbReference type="STRING" id="1943.AQJ64_03970"/>
<evidence type="ECO:0000256" key="1">
    <source>
        <dbReference type="SAM" id="MobiDB-lite"/>
    </source>
</evidence>
<proteinExistence type="predicted"/>
<sequence length="91" mass="10316">MAGIVLMPDERAQRLRREQERRGDTDEHEQRGVEAVMPMNKADPPYGKDEEVWPYRLHLLAGASVSRGVDVTSRASCGHLRWRGAADEKES</sequence>
<protein>
    <submittedName>
        <fullName evidence="2">Uncharacterized protein</fullName>
    </submittedName>
</protein>
<organism evidence="2 3">
    <name type="scientific">Streptomyces griseoruber</name>
    <dbReference type="NCBI Taxonomy" id="1943"/>
    <lineage>
        <taxon>Bacteria</taxon>
        <taxon>Bacillati</taxon>
        <taxon>Actinomycetota</taxon>
        <taxon>Actinomycetes</taxon>
        <taxon>Kitasatosporales</taxon>
        <taxon>Streptomycetaceae</taxon>
        <taxon>Streptomyces</taxon>
    </lineage>
</organism>
<dbReference type="AlphaFoldDB" id="A0A117RFM3"/>
<keyword evidence="3" id="KW-1185">Reference proteome</keyword>
<accession>A0A117RFM3</accession>
<gene>
    <name evidence="2" type="ORF">AQJ64_03970</name>
</gene>
<feature type="compositionally biased region" description="Basic and acidic residues" evidence="1">
    <location>
        <begin position="8"/>
        <end position="32"/>
    </location>
</feature>
<feature type="region of interest" description="Disordered" evidence="1">
    <location>
        <begin position="1"/>
        <end position="47"/>
    </location>
</feature>
<dbReference type="Proteomes" id="UP000052982">
    <property type="component" value="Unassembled WGS sequence"/>
</dbReference>